<dbReference type="Gene3D" id="1.20.1290.10">
    <property type="entry name" value="AhpD-like"/>
    <property type="match status" value="1"/>
</dbReference>
<name>A0A037ZKU0_9RHOB</name>
<gene>
    <name evidence="1" type="ORF">ACMU_10495</name>
</gene>
<accession>A0A037ZKU0</accession>
<dbReference type="PANTHER" id="PTHR35446:SF2">
    <property type="entry name" value="CARBOXYMUCONOLACTONE DECARBOXYLASE-LIKE DOMAIN-CONTAINING PROTEIN"/>
    <property type="match status" value="1"/>
</dbReference>
<sequence>MAWIKTVPYAESSGRLRRLYDRVKGPGDNVDNIMMAHSLRPHSMEGHMALYKNVLHHTGNVVPKWFLEVLGVWVSLLNRCDYCVEHHFAGLSRLLDDPARAQAVRAGLEAAAPNQTGLTDAQIAALDYARKLTEAPASVTEGDMATLRAAGWDDGEILEINQVTAYFAYANRTVLGLGCSTQGDVLGLSPGNSENPDDWSHH</sequence>
<dbReference type="EMBL" id="JFKE01000003">
    <property type="protein sequence ID" value="KAJ56172.1"/>
    <property type="molecule type" value="Genomic_DNA"/>
</dbReference>
<proteinExistence type="predicted"/>
<dbReference type="GO" id="GO:0004601">
    <property type="term" value="F:peroxidase activity"/>
    <property type="evidence" value="ECO:0007669"/>
    <property type="project" value="UniProtKB-KW"/>
</dbReference>
<dbReference type="STRING" id="1454373.ACMU_10495"/>
<dbReference type="RefSeq" id="WP_035258422.1">
    <property type="nucleotide sequence ID" value="NZ_JFKE01000003.1"/>
</dbReference>
<dbReference type="PANTHER" id="PTHR35446">
    <property type="entry name" value="SI:CH211-175M2.5"/>
    <property type="match status" value="1"/>
</dbReference>
<keyword evidence="1" id="KW-0560">Oxidoreductase</keyword>
<organism evidence="1 2">
    <name type="scientific">Actibacterium mucosum KCTC 23349</name>
    <dbReference type="NCBI Taxonomy" id="1454373"/>
    <lineage>
        <taxon>Bacteria</taxon>
        <taxon>Pseudomonadati</taxon>
        <taxon>Pseudomonadota</taxon>
        <taxon>Alphaproteobacteria</taxon>
        <taxon>Rhodobacterales</taxon>
        <taxon>Roseobacteraceae</taxon>
        <taxon>Actibacterium</taxon>
    </lineage>
</organism>
<protein>
    <submittedName>
        <fullName evidence="1">Alkylhydroperoxidase</fullName>
    </submittedName>
</protein>
<dbReference type="SUPFAM" id="SSF69118">
    <property type="entry name" value="AhpD-like"/>
    <property type="match status" value="1"/>
</dbReference>
<dbReference type="Proteomes" id="UP000026249">
    <property type="component" value="Unassembled WGS sequence"/>
</dbReference>
<reference evidence="1 2" key="1">
    <citation type="submission" date="2014-03" db="EMBL/GenBank/DDBJ databases">
        <title>Draft Genome Sequence of Actibacterium mucosum KCTC 23349, a Marine Alphaproteobacterium with Complex Ionic Requirements Isolated from Mediterranean Seawater at Malvarrosa Beach, Valencia, Spain.</title>
        <authorList>
            <person name="Arahal D.R."/>
            <person name="Shao Z."/>
            <person name="Lai Q."/>
            <person name="Pujalte M.J."/>
        </authorList>
    </citation>
    <scope>NUCLEOTIDE SEQUENCE [LARGE SCALE GENOMIC DNA]</scope>
    <source>
        <strain evidence="1 2">KCTC 23349</strain>
    </source>
</reference>
<evidence type="ECO:0000313" key="1">
    <source>
        <dbReference type="EMBL" id="KAJ56172.1"/>
    </source>
</evidence>
<evidence type="ECO:0000313" key="2">
    <source>
        <dbReference type="Proteomes" id="UP000026249"/>
    </source>
</evidence>
<comment type="caution">
    <text evidence="1">The sequence shown here is derived from an EMBL/GenBank/DDBJ whole genome shotgun (WGS) entry which is preliminary data.</text>
</comment>
<dbReference type="NCBIfam" id="TIGR01926">
    <property type="entry name" value="peroxid_rel"/>
    <property type="match status" value="1"/>
</dbReference>
<keyword evidence="2" id="KW-1185">Reference proteome</keyword>
<dbReference type="OrthoDB" id="9808310at2"/>
<dbReference type="InterPro" id="IPR029032">
    <property type="entry name" value="AhpD-like"/>
</dbReference>
<dbReference type="AlphaFoldDB" id="A0A037ZKU0"/>
<keyword evidence="1" id="KW-0575">Peroxidase</keyword>
<dbReference type="InterPro" id="IPR010195">
    <property type="entry name" value="Uncharacterised_peroxidase-rel"/>
</dbReference>